<feature type="domain" description="GP-PDE" evidence="1">
    <location>
        <begin position="30"/>
        <end position="271"/>
    </location>
</feature>
<evidence type="ECO:0000313" key="2">
    <source>
        <dbReference type="EMBL" id="KAJ4396087.1"/>
    </source>
</evidence>
<dbReference type="InterPro" id="IPR030395">
    <property type="entry name" value="GP_PDE_dom"/>
</dbReference>
<dbReference type="Gene3D" id="3.20.20.190">
    <property type="entry name" value="Phosphatidylinositol (PI) phosphodiesterase"/>
    <property type="match status" value="1"/>
</dbReference>
<sequence length="332" mass="37375">MQKLLDDSASSLNESPIPSAKWTFNKNGFPQAIAHRGYKAEYPENTMGAFRGAVEVGAHAIETDMHLSKDNVVVIAHDKDLKRCYGVEGLVRDHDWSYLSTLRTLREPRQPMPRLSELLAYLAEPANASVWLLLDIKIDDDAETMIRLLASTIHAAPPPSGNNWRSRIVLGCWTARHVRLCHELLPDFAIAWIGITLALAREYLRVPNIALNMRQEPMYGFGGSRFIKDVQADGRPLYAWTVNSVAWMRWAIGKRLDAVITDDPRLYLEVCEKYHEEEARGQVNKGGGLVATAKGLLLTLALPILLKYVTSGLGYYRRVGSPEETREVLRRL</sequence>
<dbReference type="CDD" id="cd08570">
    <property type="entry name" value="GDPD_YPL206cp_fungi"/>
    <property type="match status" value="1"/>
</dbReference>
<comment type="caution">
    <text evidence="2">The sequence shown here is derived from an EMBL/GenBank/DDBJ whole genome shotgun (WGS) entry which is preliminary data.</text>
</comment>
<proteinExistence type="predicted"/>
<dbReference type="PANTHER" id="PTHR43805">
    <property type="entry name" value="GLYCEROPHOSPHORYL DIESTER PHOSPHODIESTERASE"/>
    <property type="match status" value="1"/>
</dbReference>
<dbReference type="GO" id="GO:0006629">
    <property type="term" value="P:lipid metabolic process"/>
    <property type="evidence" value="ECO:0007669"/>
    <property type="project" value="InterPro"/>
</dbReference>
<name>A0A9W8Z3S3_9PEZI</name>
<dbReference type="OrthoDB" id="1058301at2759"/>
<protein>
    <recommendedName>
        <fullName evidence="1">GP-PDE domain-containing protein</fullName>
    </recommendedName>
</protein>
<dbReference type="PROSITE" id="PS51704">
    <property type="entry name" value="GP_PDE"/>
    <property type="match status" value="1"/>
</dbReference>
<dbReference type="InterPro" id="IPR017946">
    <property type="entry name" value="PLC-like_Pdiesterase_TIM-brl"/>
</dbReference>
<keyword evidence="3" id="KW-1185">Reference proteome</keyword>
<evidence type="ECO:0000313" key="3">
    <source>
        <dbReference type="Proteomes" id="UP001140453"/>
    </source>
</evidence>
<dbReference type="Proteomes" id="UP001140453">
    <property type="component" value="Unassembled WGS sequence"/>
</dbReference>
<accession>A0A9W8Z3S3</accession>
<dbReference type="SUPFAM" id="SSF51695">
    <property type="entry name" value="PLC-like phosphodiesterases"/>
    <property type="match status" value="1"/>
</dbReference>
<dbReference type="Pfam" id="PF03009">
    <property type="entry name" value="GDPD"/>
    <property type="match status" value="1"/>
</dbReference>
<organism evidence="2 3">
    <name type="scientific">Gnomoniopsis smithogilvyi</name>
    <dbReference type="NCBI Taxonomy" id="1191159"/>
    <lineage>
        <taxon>Eukaryota</taxon>
        <taxon>Fungi</taxon>
        <taxon>Dikarya</taxon>
        <taxon>Ascomycota</taxon>
        <taxon>Pezizomycotina</taxon>
        <taxon>Sordariomycetes</taxon>
        <taxon>Sordariomycetidae</taxon>
        <taxon>Diaporthales</taxon>
        <taxon>Gnomoniaceae</taxon>
        <taxon>Gnomoniopsis</taxon>
    </lineage>
</organism>
<dbReference type="AlphaFoldDB" id="A0A9W8Z3S3"/>
<dbReference type="EMBL" id="JAPEVB010000001">
    <property type="protein sequence ID" value="KAJ4396087.1"/>
    <property type="molecule type" value="Genomic_DNA"/>
</dbReference>
<reference evidence="2" key="1">
    <citation type="submission" date="2022-10" db="EMBL/GenBank/DDBJ databases">
        <title>Tapping the CABI collections for fungal endophytes: first genome assemblies for Collariella, Neodidymelliopsis, Ascochyta clinopodiicola, Didymella pomorum, Didymosphaeria variabile, Neocosmospora piperis and Neocucurbitaria cava.</title>
        <authorList>
            <person name="Hill R."/>
        </authorList>
    </citation>
    <scope>NUCLEOTIDE SEQUENCE</scope>
    <source>
        <strain evidence="2">IMI 355082</strain>
    </source>
</reference>
<dbReference type="GO" id="GO:0008081">
    <property type="term" value="F:phosphoric diester hydrolase activity"/>
    <property type="evidence" value="ECO:0007669"/>
    <property type="project" value="InterPro"/>
</dbReference>
<evidence type="ECO:0000259" key="1">
    <source>
        <dbReference type="PROSITE" id="PS51704"/>
    </source>
</evidence>
<dbReference type="PANTHER" id="PTHR43805:SF1">
    <property type="entry name" value="GP-PDE DOMAIN-CONTAINING PROTEIN"/>
    <property type="match status" value="1"/>
</dbReference>
<gene>
    <name evidence="2" type="ORF">N0V93_000304</name>
</gene>